<dbReference type="GO" id="GO:0004803">
    <property type="term" value="F:transposase activity"/>
    <property type="evidence" value="ECO:0007669"/>
    <property type="project" value="InterPro"/>
</dbReference>
<dbReference type="Gene3D" id="3.30.70.1290">
    <property type="entry name" value="Transposase IS200-like"/>
    <property type="match status" value="1"/>
</dbReference>
<dbReference type="PANTHER" id="PTHR34322">
    <property type="entry name" value="TRANSPOSASE, Y1_TNP DOMAIN-CONTAINING"/>
    <property type="match status" value="1"/>
</dbReference>
<name>A0A1F6VLG4_9BACT</name>
<accession>A0A1F6VLG4</accession>
<comment type="caution">
    <text evidence="2">The sequence shown here is derived from an EMBL/GenBank/DDBJ whole genome shotgun (WGS) entry which is preliminary data.</text>
</comment>
<dbReference type="EMBL" id="MFTT01000005">
    <property type="protein sequence ID" value="OGI70511.1"/>
    <property type="molecule type" value="Genomic_DNA"/>
</dbReference>
<proteinExistence type="predicted"/>
<evidence type="ECO:0000313" key="2">
    <source>
        <dbReference type="EMBL" id="OGI70511.1"/>
    </source>
</evidence>
<reference evidence="2 3" key="1">
    <citation type="journal article" date="2016" name="Nat. Commun.">
        <title>Thousands of microbial genomes shed light on interconnected biogeochemical processes in an aquifer system.</title>
        <authorList>
            <person name="Anantharaman K."/>
            <person name="Brown C.T."/>
            <person name="Hug L.A."/>
            <person name="Sharon I."/>
            <person name="Castelle C.J."/>
            <person name="Probst A.J."/>
            <person name="Thomas B.C."/>
            <person name="Singh A."/>
            <person name="Wilkins M.J."/>
            <person name="Karaoz U."/>
            <person name="Brodie E.L."/>
            <person name="Williams K.H."/>
            <person name="Hubbard S.S."/>
            <person name="Banfield J.F."/>
        </authorList>
    </citation>
    <scope>NUCLEOTIDE SEQUENCE [LARGE SCALE GENOMIC DNA]</scope>
</reference>
<gene>
    <name evidence="2" type="ORF">A2824_02185</name>
</gene>
<sequence length="247" mass="29192">MPKQPRIIEKGKIYHVFNRGVEKRKIFMNDQDYSRFIIGLEFFNQKNPIDLWGFLTKNLKGKNVQKLLAEKLKEERAKKSKPIVEILVFCLMPNHFHLVIREIVEGGLSWFMNKMGGYSSYFNKQNKRVGPLFQSRFKCVLINNDQQLQAIFNYVHTNAVELIEHGWKEFRVKDYKKAIDFLNNYKWSSYRDYIEEPTNSLVTNRDFFNNLLDGSNGCRDAVEEWIKFKAQDIIGAGDEELESIFLN</sequence>
<dbReference type="InterPro" id="IPR036515">
    <property type="entry name" value="Transposase_17_sf"/>
</dbReference>
<organism evidence="2 3">
    <name type="scientific">Candidatus Nomurabacteria bacterium RIFCSPHIGHO2_01_FULL_42_16</name>
    <dbReference type="NCBI Taxonomy" id="1801743"/>
    <lineage>
        <taxon>Bacteria</taxon>
        <taxon>Candidatus Nomuraibacteriota</taxon>
    </lineage>
</organism>
<dbReference type="STRING" id="1801743.A2824_02185"/>
<dbReference type="AlphaFoldDB" id="A0A1F6VLG4"/>
<dbReference type="GO" id="GO:0003677">
    <property type="term" value="F:DNA binding"/>
    <property type="evidence" value="ECO:0007669"/>
    <property type="project" value="InterPro"/>
</dbReference>
<feature type="domain" description="Transposase IS200-like" evidence="1">
    <location>
        <begin position="9"/>
        <end position="158"/>
    </location>
</feature>
<dbReference type="InterPro" id="IPR002686">
    <property type="entry name" value="Transposase_17"/>
</dbReference>
<evidence type="ECO:0000313" key="3">
    <source>
        <dbReference type="Proteomes" id="UP000178059"/>
    </source>
</evidence>
<evidence type="ECO:0000259" key="1">
    <source>
        <dbReference type="SMART" id="SM01321"/>
    </source>
</evidence>
<protein>
    <recommendedName>
        <fullName evidence="1">Transposase IS200-like domain-containing protein</fullName>
    </recommendedName>
</protein>
<dbReference type="Pfam" id="PF01797">
    <property type="entry name" value="Y1_Tnp"/>
    <property type="match status" value="1"/>
</dbReference>
<dbReference type="Proteomes" id="UP000178059">
    <property type="component" value="Unassembled WGS sequence"/>
</dbReference>
<dbReference type="GO" id="GO:0006313">
    <property type="term" value="P:DNA transposition"/>
    <property type="evidence" value="ECO:0007669"/>
    <property type="project" value="InterPro"/>
</dbReference>
<dbReference type="SUPFAM" id="SSF143422">
    <property type="entry name" value="Transposase IS200-like"/>
    <property type="match status" value="1"/>
</dbReference>
<dbReference type="SMART" id="SM01321">
    <property type="entry name" value="Y1_Tnp"/>
    <property type="match status" value="1"/>
</dbReference>
<dbReference type="PANTHER" id="PTHR34322:SF2">
    <property type="entry name" value="TRANSPOSASE IS200-LIKE DOMAIN-CONTAINING PROTEIN"/>
    <property type="match status" value="1"/>
</dbReference>